<gene>
    <name evidence="2" type="ORF">SDRG_14832</name>
</gene>
<dbReference type="AlphaFoldDB" id="T0PYS7"/>
<feature type="domain" description="NADH:flavin oxidoreductase/NADH oxidase N-terminal" evidence="1">
    <location>
        <begin position="3"/>
        <end position="98"/>
    </location>
</feature>
<dbReference type="GO" id="GO:0010181">
    <property type="term" value="F:FMN binding"/>
    <property type="evidence" value="ECO:0007669"/>
    <property type="project" value="InterPro"/>
</dbReference>
<dbReference type="InterPro" id="IPR013785">
    <property type="entry name" value="Aldolase_TIM"/>
</dbReference>
<protein>
    <submittedName>
        <fullName evidence="2">N-ethylmaleimide reductase</fullName>
    </submittedName>
</protein>
<accession>T0PYS7</accession>
<dbReference type="OrthoDB" id="148713at2759"/>
<keyword evidence="3" id="KW-1185">Reference proteome</keyword>
<feature type="non-terminal residue" evidence="2">
    <location>
        <position position="1"/>
    </location>
</feature>
<dbReference type="InterPro" id="IPR045247">
    <property type="entry name" value="Oye-like"/>
</dbReference>
<feature type="non-terminal residue" evidence="2">
    <location>
        <position position="102"/>
    </location>
</feature>
<dbReference type="InterPro" id="IPR001155">
    <property type="entry name" value="OxRdtase_FMN_N"/>
</dbReference>
<reference evidence="2 3" key="1">
    <citation type="submission" date="2012-04" db="EMBL/GenBank/DDBJ databases">
        <title>The Genome Sequence of Saprolegnia declina VS20.</title>
        <authorList>
            <consortium name="The Broad Institute Genome Sequencing Platform"/>
            <person name="Russ C."/>
            <person name="Nusbaum C."/>
            <person name="Tyler B."/>
            <person name="van West P."/>
            <person name="Dieguez-Uribeondo J."/>
            <person name="de Bruijn I."/>
            <person name="Tripathy S."/>
            <person name="Jiang R."/>
            <person name="Young S.K."/>
            <person name="Zeng Q."/>
            <person name="Gargeya S."/>
            <person name="Fitzgerald M."/>
            <person name="Haas B."/>
            <person name="Abouelleil A."/>
            <person name="Alvarado L."/>
            <person name="Arachchi H.M."/>
            <person name="Berlin A."/>
            <person name="Chapman S.B."/>
            <person name="Goldberg J."/>
            <person name="Griggs A."/>
            <person name="Gujja S."/>
            <person name="Hansen M."/>
            <person name="Howarth C."/>
            <person name="Imamovic A."/>
            <person name="Larimer J."/>
            <person name="McCowen C."/>
            <person name="Montmayeur A."/>
            <person name="Murphy C."/>
            <person name="Neiman D."/>
            <person name="Pearson M."/>
            <person name="Priest M."/>
            <person name="Roberts A."/>
            <person name="Saif S."/>
            <person name="Shea T."/>
            <person name="Sisk P."/>
            <person name="Sykes S."/>
            <person name="Wortman J."/>
            <person name="Nusbaum C."/>
            <person name="Birren B."/>
        </authorList>
    </citation>
    <scope>NUCLEOTIDE SEQUENCE [LARGE SCALE GENOMIC DNA]</scope>
    <source>
        <strain evidence="2 3">VS20</strain>
    </source>
</reference>
<name>T0PYS7_SAPDV</name>
<dbReference type="GO" id="GO:0016491">
    <property type="term" value="F:oxidoreductase activity"/>
    <property type="evidence" value="ECO:0007669"/>
    <property type="project" value="InterPro"/>
</dbReference>
<dbReference type="Gene3D" id="3.20.20.70">
    <property type="entry name" value="Aldolase class I"/>
    <property type="match status" value="1"/>
</dbReference>
<dbReference type="PANTHER" id="PTHR22893:SF91">
    <property type="entry name" value="NADPH DEHYDROGENASE 2-RELATED"/>
    <property type="match status" value="1"/>
</dbReference>
<dbReference type="SUPFAM" id="SSF51395">
    <property type="entry name" value="FMN-linked oxidoreductases"/>
    <property type="match status" value="1"/>
</dbReference>
<sequence length="102" mass="10923">RPLTLNEISDLVGQFATVAKNAVEVAGFDGVEVHGANGYLIDQFLKDGSNTRDDAYGGSIENRTRFLREILTAVSDAIGADRVGVRFSPANGYNSMTDSDPN</sequence>
<evidence type="ECO:0000313" key="3">
    <source>
        <dbReference type="Proteomes" id="UP000030762"/>
    </source>
</evidence>
<dbReference type="Pfam" id="PF00724">
    <property type="entry name" value="Oxidored_FMN"/>
    <property type="match status" value="1"/>
</dbReference>
<dbReference type="OMA" id="MENRCRY"/>
<dbReference type="PANTHER" id="PTHR22893">
    <property type="entry name" value="NADH OXIDOREDUCTASE-RELATED"/>
    <property type="match status" value="1"/>
</dbReference>
<dbReference type="VEuPathDB" id="FungiDB:SDRG_14832"/>
<dbReference type="eggNOG" id="KOG0134">
    <property type="taxonomic scope" value="Eukaryota"/>
</dbReference>
<dbReference type="InParanoid" id="T0PYS7"/>
<dbReference type="EMBL" id="JH767209">
    <property type="protein sequence ID" value="EQC27391.1"/>
    <property type="molecule type" value="Genomic_DNA"/>
</dbReference>
<dbReference type="GeneID" id="19955559"/>
<dbReference type="STRING" id="1156394.T0PYS7"/>
<dbReference type="RefSeq" id="XP_008619210.1">
    <property type="nucleotide sequence ID" value="XM_008620988.1"/>
</dbReference>
<dbReference type="Proteomes" id="UP000030762">
    <property type="component" value="Unassembled WGS sequence"/>
</dbReference>
<evidence type="ECO:0000313" key="2">
    <source>
        <dbReference type="EMBL" id="EQC27391.1"/>
    </source>
</evidence>
<proteinExistence type="predicted"/>
<evidence type="ECO:0000259" key="1">
    <source>
        <dbReference type="Pfam" id="PF00724"/>
    </source>
</evidence>
<organism evidence="2 3">
    <name type="scientific">Saprolegnia diclina (strain VS20)</name>
    <dbReference type="NCBI Taxonomy" id="1156394"/>
    <lineage>
        <taxon>Eukaryota</taxon>
        <taxon>Sar</taxon>
        <taxon>Stramenopiles</taxon>
        <taxon>Oomycota</taxon>
        <taxon>Saprolegniomycetes</taxon>
        <taxon>Saprolegniales</taxon>
        <taxon>Saprolegniaceae</taxon>
        <taxon>Saprolegnia</taxon>
    </lineage>
</organism>